<name>A0ABR8MSR7_9BACL</name>
<keyword evidence="8 16" id="KW-0418">Kinase</keyword>
<dbReference type="PANTHER" id="PTHR34299:SF1">
    <property type="entry name" value="DIACYLGLYCEROL KINASE"/>
    <property type="match status" value="1"/>
</dbReference>
<evidence type="ECO:0000313" key="17">
    <source>
        <dbReference type="Proteomes" id="UP000609346"/>
    </source>
</evidence>
<organism evidence="16 17">
    <name type="scientific">Paenibacillus terricola</name>
    <dbReference type="NCBI Taxonomy" id="2763503"/>
    <lineage>
        <taxon>Bacteria</taxon>
        <taxon>Bacillati</taxon>
        <taxon>Bacillota</taxon>
        <taxon>Bacilli</taxon>
        <taxon>Bacillales</taxon>
        <taxon>Paenibacillaceae</taxon>
        <taxon>Paenibacillus</taxon>
    </lineage>
</organism>
<keyword evidence="4" id="KW-0444">Lipid biosynthesis</keyword>
<sequence length="121" mass="13229">MRRFMKSLRAASAGVAYAIRTQRHVRIHITAALLVSAAAIWLELETIEWALLLVLFALVIALEIVNTAIELTIDRIGLEQHPLAKAAKDTAAGAVLIAVIFAIGIGLLLLGPPMWHQLFDR</sequence>
<evidence type="ECO:0000256" key="11">
    <source>
        <dbReference type="ARBA" id="ARBA00023098"/>
    </source>
</evidence>
<proteinExistence type="inferred from homology"/>
<keyword evidence="14" id="KW-1208">Phospholipid metabolism</keyword>
<comment type="subcellular location">
    <subcellularLocation>
        <location evidence="1">Cell membrane</location>
        <topology evidence="1">Multi-pass membrane protein</topology>
    </subcellularLocation>
</comment>
<evidence type="ECO:0000256" key="12">
    <source>
        <dbReference type="ARBA" id="ARBA00023136"/>
    </source>
</evidence>
<dbReference type="InterPro" id="IPR033717">
    <property type="entry name" value="UDPK"/>
</dbReference>
<evidence type="ECO:0000256" key="5">
    <source>
        <dbReference type="ARBA" id="ARBA00022679"/>
    </source>
</evidence>
<comment type="similarity">
    <text evidence="2">Belongs to the bacterial diacylglycerol kinase family.</text>
</comment>
<evidence type="ECO:0000256" key="7">
    <source>
        <dbReference type="ARBA" id="ARBA00022741"/>
    </source>
</evidence>
<evidence type="ECO:0000256" key="9">
    <source>
        <dbReference type="ARBA" id="ARBA00022840"/>
    </source>
</evidence>
<keyword evidence="12 15" id="KW-0472">Membrane</keyword>
<keyword evidence="5" id="KW-0808">Transferase</keyword>
<evidence type="ECO:0000256" key="13">
    <source>
        <dbReference type="ARBA" id="ARBA00023209"/>
    </source>
</evidence>
<gene>
    <name evidence="16" type="ORF">H8B09_04285</name>
</gene>
<evidence type="ECO:0000256" key="4">
    <source>
        <dbReference type="ARBA" id="ARBA00022516"/>
    </source>
</evidence>
<reference evidence="16 17" key="1">
    <citation type="submission" date="2020-09" db="EMBL/GenBank/DDBJ databases">
        <title>Paenibacillus sp. strain PR3 16S rRNA gene Genome sequencing and assembly.</title>
        <authorList>
            <person name="Kim J."/>
        </authorList>
    </citation>
    <scope>NUCLEOTIDE SEQUENCE [LARGE SCALE GENOMIC DNA]</scope>
    <source>
        <strain evidence="16 17">PR3</strain>
    </source>
</reference>
<dbReference type="InterPro" id="IPR000829">
    <property type="entry name" value="DAGK"/>
</dbReference>
<evidence type="ECO:0000256" key="3">
    <source>
        <dbReference type="ARBA" id="ARBA00022475"/>
    </source>
</evidence>
<keyword evidence="9" id="KW-0067">ATP-binding</keyword>
<dbReference type="Gene3D" id="1.10.287.3610">
    <property type="match status" value="1"/>
</dbReference>
<evidence type="ECO:0000256" key="14">
    <source>
        <dbReference type="ARBA" id="ARBA00023264"/>
    </source>
</evidence>
<dbReference type="PANTHER" id="PTHR34299">
    <property type="entry name" value="DIACYLGLYCEROL KINASE"/>
    <property type="match status" value="1"/>
</dbReference>
<comment type="caution">
    <text evidence="16">The sequence shown here is derived from an EMBL/GenBank/DDBJ whole genome shotgun (WGS) entry which is preliminary data.</text>
</comment>
<dbReference type="CDD" id="cd14265">
    <property type="entry name" value="UDPK_IM_like"/>
    <property type="match status" value="1"/>
</dbReference>
<evidence type="ECO:0000256" key="8">
    <source>
        <dbReference type="ARBA" id="ARBA00022777"/>
    </source>
</evidence>
<evidence type="ECO:0000256" key="1">
    <source>
        <dbReference type="ARBA" id="ARBA00004651"/>
    </source>
</evidence>
<evidence type="ECO:0000313" key="16">
    <source>
        <dbReference type="EMBL" id="MBD3917962.1"/>
    </source>
</evidence>
<evidence type="ECO:0000256" key="10">
    <source>
        <dbReference type="ARBA" id="ARBA00022989"/>
    </source>
</evidence>
<feature type="transmembrane region" description="Helical" evidence="15">
    <location>
        <begin position="27"/>
        <end position="44"/>
    </location>
</feature>
<keyword evidence="11" id="KW-0443">Lipid metabolism</keyword>
<evidence type="ECO:0000256" key="2">
    <source>
        <dbReference type="ARBA" id="ARBA00005967"/>
    </source>
</evidence>
<dbReference type="Pfam" id="PF01219">
    <property type="entry name" value="DAGK_prokar"/>
    <property type="match status" value="1"/>
</dbReference>
<dbReference type="InterPro" id="IPR036945">
    <property type="entry name" value="DAGK_sf"/>
</dbReference>
<dbReference type="Proteomes" id="UP000609346">
    <property type="component" value="Unassembled WGS sequence"/>
</dbReference>
<feature type="transmembrane region" description="Helical" evidence="15">
    <location>
        <begin position="90"/>
        <end position="111"/>
    </location>
</feature>
<protein>
    <submittedName>
        <fullName evidence="16">Diacylglycerol kinase family protein</fullName>
    </submittedName>
</protein>
<keyword evidence="10 15" id="KW-1133">Transmembrane helix</keyword>
<keyword evidence="6 15" id="KW-0812">Transmembrane</keyword>
<dbReference type="EMBL" id="JACXZA010000001">
    <property type="protein sequence ID" value="MBD3917962.1"/>
    <property type="molecule type" value="Genomic_DNA"/>
</dbReference>
<keyword evidence="3" id="KW-1003">Cell membrane</keyword>
<accession>A0ABR8MSR7</accession>
<keyword evidence="17" id="KW-1185">Reference proteome</keyword>
<feature type="transmembrane region" description="Helical" evidence="15">
    <location>
        <begin position="50"/>
        <end position="69"/>
    </location>
</feature>
<keyword evidence="13" id="KW-0594">Phospholipid biosynthesis</keyword>
<dbReference type="GO" id="GO:0016301">
    <property type="term" value="F:kinase activity"/>
    <property type="evidence" value="ECO:0007669"/>
    <property type="project" value="UniProtKB-KW"/>
</dbReference>
<keyword evidence="7" id="KW-0547">Nucleotide-binding</keyword>
<evidence type="ECO:0000256" key="15">
    <source>
        <dbReference type="SAM" id="Phobius"/>
    </source>
</evidence>
<evidence type="ECO:0000256" key="6">
    <source>
        <dbReference type="ARBA" id="ARBA00022692"/>
    </source>
</evidence>